<sequence length="163" mass="17801">MWCLPYCLRPRAVVVGHGQLGGRSVLRVVLVLFFFLTVDAAMSIYSTLGDVGAVLSVASAYFNIVALFVSVVLYVQAPPSPHFSPKRSRLKAAVWMLTTLLTLQYVYGVMRATKPTLNDALLLWTMPAATGVAALYVFLHEDNWIRRAADSNGGAAELQLRGV</sequence>
<accession>A0A9W8CFK5</accession>
<dbReference type="AlphaFoldDB" id="A0A9W8CFK5"/>
<feature type="transmembrane region" description="Helical" evidence="1">
    <location>
        <begin position="51"/>
        <end position="77"/>
    </location>
</feature>
<proteinExistence type="predicted"/>
<name>A0A9W8CFK5_9POAL</name>
<keyword evidence="1" id="KW-0472">Membrane</keyword>
<comment type="caution">
    <text evidence="2">The sequence shown here is derived from an EMBL/GenBank/DDBJ whole genome shotgun (WGS) entry which is preliminary data.</text>
</comment>
<keyword evidence="1" id="KW-1133">Transmembrane helix</keyword>
<organism evidence="2 3">
    <name type="scientific">Paspalum vaginatum</name>
    <name type="common">seashore paspalum</name>
    <dbReference type="NCBI Taxonomy" id="158149"/>
    <lineage>
        <taxon>Eukaryota</taxon>
        <taxon>Viridiplantae</taxon>
        <taxon>Streptophyta</taxon>
        <taxon>Embryophyta</taxon>
        <taxon>Tracheophyta</taxon>
        <taxon>Spermatophyta</taxon>
        <taxon>Magnoliopsida</taxon>
        <taxon>Liliopsida</taxon>
        <taxon>Poales</taxon>
        <taxon>Poaceae</taxon>
        <taxon>PACMAD clade</taxon>
        <taxon>Panicoideae</taxon>
        <taxon>Andropogonodae</taxon>
        <taxon>Paspaleae</taxon>
        <taxon>Paspalinae</taxon>
        <taxon>Paspalum</taxon>
    </lineage>
</organism>
<dbReference type="EMBL" id="MU629619">
    <property type="protein sequence ID" value="KAJ1255912.1"/>
    <property type="molecule type" value="Genomic_DNA"/>
</dbReference>
<reference evidence="2 3" key="1">
    <citation type="submission" date="2022-10" db="EMBL/GenBank/DDBJ databases">
        <title>WGS assembly of Paspalum vaginatum 540-79.</title>
        <authorList>
            <person name="Sun G."/>
            <person name="Wase N."/>
            <person name="Shu S."/>
            <person name="Jenkins J."/>
            <person name="Zhou B."/>
            <person name="Torres-Rodriguez J."/>
            <person name="Chen C."/>
            <person name="Sandor L."/>
            <person name="Plott C."/>
            <person name="Yoshinga Y."/>
            <person name="Daum C."/>
            <person name="Qi P."/>
            <person name="Barry K."/>
            <person name="Lipzen A."/>
            <person name="Berry L."/>
            <person name="Pedersen C."/>
            <person name="Gottilla T."/>
            <person name="Foltz A."/>
            <person name="Yu H."/>
            <person name="O'Malley R."/>
            <person name="Zhang C."/>
            <person name="Devos K."/>
            <person name="Sigmon B."/>
            <person name="Yu B."/>
            <person name="Obata T."/>
            <person name="Schmutz J."/>
            <person name="Schnable J."/>
        </authorList>
    </citation>
    <scope>NUCLEOTIDE SEQUENCE [LARGE SCALE GENOMIC DNA]</scope>
    <source>
        <strain evidence="3">cv. 540-79</strain>
    </source>
</reference>
<feature type="transmembrane region" description="Helical" evidence="1">
    <location>
        <begin position="120"/>
        <end position="139"/>
    </location>
</feature>
<keyword evidence="3" id="KW-1185">Reference proteome</keyword>
<dbReference type="PANTHER" id="PTHR46610:SF10">
    <property type="entry name" value="PGG DOMAIN-CONTAINING PROTEIN"/>
    <property type="match status" value="1"/>
</dbReference>
<evidence type="ECO:0000313" key="3">
    <source>
        <dbReference type="Proteomes" id="UP001164776"/>
    </source>
</evidence>
<evidence type="ECO:0000256" key="1">
    <source>
        <dbReference type="SAM" id="Phobius"/>
    </source>
</evidence>
<feature type="transmembrane region" description="Helical" evidence="1">
    <location>
        <begin position="25"/>
        <end position="45"/>
    </location>
</feature>
<keyword evidence="1" id="KW-0812">Transmembrane</keyword>
<gene>
    <name evidence="2" type="ORF">BS78_K138600</name>
</gene>
<dbReference type="InterPro" id="IPR045501">
    <property type="entry name" value="DUF6490"/>
</dbReference>
<feature type="transmembrane region" description="Helical" evidence="1">
    <location>
        <begin position="89"/>
        <end position="108"/>
    </location>
</feature>
<dbReference type="Pfam" id="PF20100">
    <property type="entry name" value="DUF6490"/>
    <property type="match status" value="1"/>
</dbReference>
<evidence type="ECO:0000313" key="2">
    <source>
        <dbReference type="EMBL" id="KAJ1255912.1"/>
    </source>
</evidence>
<protein>
    <submittedName>
        <fullName evidence="2">Uncharacterized protein</fullName>
    </submittedName>
</protein>
<dbReference type="Proteomes" id="UP001164776">
    <property type="component" value="Unassembled WGS sequence"/>
</dbReference>
<dbReference type="PANTHER" id="PTHR46610">
    <property type="entry name" value="OS05G0181300 PROTEIN"/>
    <property type="match status" value="1"/>
</dbReference>
<dbReference type="OrthoDB" id="693054at2759"/>